<comment type="caution">
    <text evidence="2">The sequence shown here is derived from an EMBL/GenBank/DDBJ whole genome shotgun (WGS) entry which is preliminary data.</text>
</comment>
<keyword evidence="2" id="KW-0547">Nucleotide-binding</keyword>
<keyword evidence="2" id="KW-0067">ATP-binding</keyword>
<feature type="region of interest" description="Disordered" evidence="1">
    <location>
        <begin position="48"/>
        <end position="71"/>
    </location>
</feature>
<proteinExistence type="predicted"/>
<keyword evidence="3" id="KW-1185">Reference proteome</keyword>
<organism evidence="2 3">
    <name type="scientific">Spizaetus tyrannus</name>
    <name type="common">black hawk-eagle</name>
    <dbReference type="NCBI Taxonomy" id="252798"/>
    <lineage>
        <taxon>Eukaryota</taxon>
        <taxon>Metazoa</taxon>
        <taxon>Chordata</taxon>
        <taxon>Craniata</taxon>
        <taxon>Vertebrata</taxon>
        <taxon>Euteleostomi</taxon>
        <taxon>Archelosauria</taxon>
        <taxon>Archosauria</taxon>
        <taxon>Dinosauria</taxon>
        <taxon>Saurischia</taxon>
        <taxon>Theropoda</taxon>
        <taxon>Coelurosauria</taxon>
        <taxon>Aves</taxon>
        <taxon>Neognathae</taxon>
        <taxon>Neoaves</taxon>
        <taxon>Telluraves</taxon>
        <taxon>Accipitrimorphae</taxon>
        <taxon>Accipitriformes</taxon>
        <taxon>Accipitridae</taxon>
        <taxon>Accipitrinae</taxon>
        <taxon>Spizaetus</taxon>
    </lineage>
</organism>
<keyword evidence="2" id="KW-0347">Helicase</keyword>
<reference evidence="2 3" key="1">
    <citation type="submission" date="2019-09" db="EMBL/GenBank/DDBJ databases">
        <title>Bird 10,000 Genomes (B10K) Project - Family phase.</title>
        <authorList>
            <person name="Zhang G."/>
        </authorList>
    </citation>
    <scope>NUCLEOTIDE SEQUENCE [LARGE SCALE GENOMIC DNA]</scope>
    <source>
        <strain evidence="2">B10K-DU-007-42</strain>
        <tissue evidence="2">Muscle</tissue>
    </source>
</reference>
<gene>
    <name evidence="2" type="primary">Skiv2l</name>
    <name evidence="2" type="ORF">SPITYR_R15866</name>
</gene>
<evidence type="ECO:0000256" key="1">
    <source>
        <dbReference type="SAM" id="MobiDB-lite"/>
    </source>
</evidence>
<name>A0A7L0CIM1_9AVES</name>
<feature type="non-terminal residue" evidence="2">
    <location>
        <position position="110"/>
    </location>
</feature>
<sequence>GVPLLDPVGTLQLRDPEAVEAAARARTLAASLGSFQCVHSPRFPQQVLGRVQGRGGGGSGPPPHPSVSPQYAQFAARQELLEQLEHLQFLLSDQSLLLLPEYHQRVAVSA</sequence>
<dbReference type="Proteomes" id="UP000519115">
    <property type="component" value="Unassembled WGS sequence"/>
</dbReference>
<dbReference type="GO" id="GO:0004386">
    <property type="term" value="F:helicase activity"/>
    <property type="evidence" value="ECO:0007669"/>
    <property type="project" value="UniProtKB-KW"/>
</dbReference>
<dbReference type="EMBL" id="VXAF01002843">
    <property type="protein sequence ID" value="NXJ58896.1"/>
    <property type="molecule type" value="Genomic_DNA"/>
</dbReference>
<feature type="non-terminal residue" evidence="2">
    <location>
        <position position="1"/>
    </location>
</feature>
<evidence type="ECO:0000313" key="2">
    <source>
        <dbReference type="EMBL" id="NXJ58896.1"/>
    </source>
</evidence>
<dbReference type="AlphaFoldDB" id="A0A7L0CIM1"/>
<evidence type="ECO:0000313" key="3">
    <source>
        <dbReference type="Proteomes" id="UP000519115"/>
    </source>
</evidence>
<protein>
    <submittedName>
        <fullName evidence="2">SKIV2 Helicase</fullName>
    </submittedName>
</protein>
<accession>A0A7L0CIM1</accession>
<keyword evidence="2" id="KW-0378">Hydrolase</keyword>